<evidence type="ECO:0000313" key="5">
    <source>
        <dbReference type="Proteomes" id="UP000016587"/>
    </source>
</evidence>
<dbReference type="Gene3D" id="3.30.1330.200">
    <property type="match status" value="1"/>
</dbReference>
<evidence type="ECO:0000256" key="3">
    <source>
        <dbReference type="HAMAP-Rule" id="MF_01440"/>
    </source>
</evidence>
<reference evidence="4 5" key="1">
    <citation type="journal article" date="2013" name="J. Bacteriol.">
        <title>Roles of HynAB and Ech, the only two hydrogenases found in the model sulfate reducer Desulfovibrio gigas.</title>
        <authorList>
            <person name="Morais-Silva F.O."/>
            <person name="Santos C.I."/>
            <person name="Rodrigues R."/>
            <person name="Pereira I.A."/>
            <person name="Rodrigues-Pousada C."/>
        </authorList>
    </citation>
    <scope>NUCLEOTIDE SEQUENCE [LARGE SCALE GENOMIC DNA]</scope>
    <source>
        <strain evidence="5">ATCC 19364 / DSM 1382 / NCIMB 9332 / VKM B-1759</strain>
    </source>
</reference>
<dbReference type="EMBL" id="CP006585">
    <property type="protein sequence ID" value="AGW14971.1"/>
    <property type="molecule type" value="Genomic_DNA"/>
</dbReference>
<dbReference type="InterPro" id="IPR005659">
    <property type="entry name" value="Chemorcpt_Glu_NH3ase_CheD"/>
</dbReference>
<dbReference type="Proteomes" id="UP000016587">
    <property type="component" value="Chromosome"/>
</dbReference>
<accession>T2GFP7</accession>
<dbReference type="CDD" id="cd16352">
    <property type="entry name" value="CheD"/>
    <property type="match status" value="1"/>
</dbReference>
<comment type="similarity">
    <text evidence="3">Belongs to the CheD family.</text>
</comment>
<dbReference type="EC" id="3.5.1.44" evidence="3"/>
<dbReference type="STRING" id="1121448.DGI_3271"/>
<keyword evidence="5" id="KW-1185">Reference proteome</keyword>
<dbReference type="HOGENOM" id="CLU_087854_1_1_7"/>
<dbReference type="RefSeq" id="WP_021762070.1">
    <property type="nucleotide sequence ID" value="NC_022444.1"/>
</dbReference>
<dbReference type="Pfam" id="PF03975">
    <property type="entry name" value="CheD"/>
    <property type="match status" value="1"/>
</dbReference>
<evidence type="ECO:0000313" key="4">
    <source>
        <dbReference type="EMBL" id="AGW14971.1"/>
    </source>
</evidence>
<dbReference type="InterPro" id="IPR038592">
    <property type="entry name" value="CheD-like_sf"/>
</dbReference>
<dbReference type="PANTHER" id="PTHR35147">
    <property type="entry name" value="CHEMORECEPTOR GLUTAMINE DEAMIDASE CHED-RELATED"/>
    <property type="match status" value="1"/>
</dbReference>
<organism evidence="4 5">
    <name type="scientific">Megalodesulfovibrio gigas (strain ATCC 19364 / DSM 1382 / NCIMB 9332 / VKM B-1759)</name>
    <name type="common">Desulfovibrio gigas</name>
    <dbReference type="NCBI Taxonomy" id="1121448"/>
    <lineage>
        <taxon>Bacteria</taxon>
        <taxon>Pseudomonadati</taxon>
        <taxon>Thermodesulfobacteriota</taxon>
        <taxon>Desulfovibrionia</taxon>
        <taxon>Desulfovibrionales</taxon>
        <taxon>Desulfovibrionaceae</taxon>
        <taxon>Megalodesulfovibrio</taxon>
    </lineage>
</organism>
<dbReference type="InterPro" id="IPR011324">
    <property type="entry name" value="Cytotoxic_necrot_fac-like_cat"/>
</dbReference>
<name>T2GFP7_MEGG1</name>
<sequence length="175" mass="19032">MPTLNSLLDSSLPVLHLRISECIVTRKPCMVTTVLGSCISVTLFHAPSGMAGICHAMLPEADTGAKGGMAACRFVDVAVSTILNRFRRCDIKPDALEAKLFGGACSLLASQRLRPEQIKSEAYWNLNVGARNVEVARAMLKREGVRLSSEHVGGEHGRKLFFHTATGDVWLKSLR</sequence>
<dbReference type="OrthoDB" id="9807202at2"/>
<comment type="function">
    <text evidence="3">Probably deamidates glutamine residues to glutamate on methyl-accepting chemotaxis receptors (MCPs), playing an important role in chemotaxis.</text>
</comment>
<protein>
    <recommendedName>
        <fullName evidence="3">Probable chemoreceptor glutamine deamidase CheD</fullName>
        <ecNumber evidence="3">3.5.1.44</ecNumber>
    </recommendedName>
</protein>
<evidence type="ECO:0000256" key="2">
    <source>
        <dbReference type="ARBA" id="ARBA00022801"/>
    </source>
</evidence>
<reference evidence="5" key="2">
    <citation type="submission" date="2013-07" db="EMBL/GenBank/DDBJ databases">
        <authorList>
            <person name="Morais-Silva F.O."/>
            <person name="Rezende A.M."/>
            <person name="Pimentel C."/>
            <person name="Resende D.M."/>
            <person name="Santos C.I."/>
            <person name="Clemente C."/>
            <person name="de Oliveira L.M."/>
            <person name="da Silva S.M."/>
            <person name="Costa D.A."/>
            <person name="Varela-Raposo A."/>
            <person name="Horacio E.C.A."/>
            <person name="Matos M."/>
            <person name="Flores O."/>
            <person name="Ruiz J.C."/>
            <person name="Rodrigues-Pousada C."/>
        </authorList>
    </citation>
    <scope>NUCLEOTIDE SEQUENCE [LARGE SCALE GENOMIC DNA]</scope>
    <source>
        <strain evidence="5">ATCC 19364 / DSM 1382 / NCIMB 9332 / VKM B-1759</strain>
    </source>
</reference>
<proteinExistence type="inferred from homology"/>
<dbReference type="SUPFAM" id="SSF64438">
    <property type="entry name" value="CNF1/YfiH-like putative cysteine hydrolases"/>
    <property type="match status" value="1"/>
</dbReference>
<keyword evidence="1 3" id="KW-0145">Chemotaxis</keyword>
<comment type="catalytic activity">
    <reaction evidence="3">
        <text>L-glutaminyl-[protein] + H2O = L-glutamyl-[protein] + NH4(+)</text>
        <dbReference type="Rhea" id="RHEA:16441"/>
        <dbReference type="Rhea" id="RHEA-COMP:10207"/>
        <dbReference type="Rhea" id="RHEA-COMP:10208"/>
        <dbReference type="ChEBI" id="CHEBI:15377"/>
        <dbReference type="ChEBI" id="CHEBI:28938"/>
        <dbReference type="ChEBI" id="CHEBI:29973"/>
        <dbReference type="ChEBI" id="CHEBI:30011"/>
        <dbReference type="EC" id="3.5.1.44"/>
    </reaction>
</comment>
<keyword evidence="2 3" id="KW-0378">Hydrolase</keyword>
<dbReference type="PATRIC" id="fig|1121448.10.peg.3225"/>
<dbReference type="HAMAP" id="MF_01440">
    <property type="entry name" value="CheD"/>
    <property type="match status" value="1"/>
</dbReference>
<dbReference type="AlphaFoldDB" id="T2GFP7"/>
<dbReference type="eggNOG" id="COG1871">
    <property type="taxonomic scope" value="Bacteria"/>
</dbReference>
<dbReference type="PANTHER" id="PTHR35147:SF1">
    <property type="entry name" value="CHEMORECEPTOR GLUTAMINE DEAMIDASE CHED-RELATED"/>
    <property type="match status" value="1"/>
</dbReference>
<dbReference type="KEGG" id="dgg:DGI_3271"/>
<dbReference type="GO" id="GO:0050568">
    <property type="term" value="F:protein-glutamine glutaminase activity"/>
    <property type="evidence" value="ECO:0007669"/>
    <property type="project" value="UniProtKB-UniRule"/>
</dbReference>
<dbReference type="GO" id="GO:0006935">
    <property type="term" value="P:chemotaxis"/>
    <property type="evidence" value="ECO:0007669"/>
    <property type="project" value="UniProtKB-UniRule"/>
</dbReference>
<evidence type="ECO:0000256" key="1">
    <source>
        <dbReference type="ARBA" id="ARBA00022500"/>
    </source>
</evidence>
<gene>
    <name evidence="3" type="primary">cheD</name>
    <name evidence="4" type="ORF">DGI_3271</name>
</gene>